<evidence type="ECO:0000256" key="1">
    <source>
        <dbReference type="SAM" id="MobiDB-lite"/>
    </source>
</evidence>
<feature type="region of interest" description="Disordered" evidence="1">
    <location>
        <begin position="1"/>
        <end position="32"/>
    </location>
</feature>
<accession>A0A0E9RVN9</accession>
<feature type="compositionally biased region" description="Basic and acidic residues" evidence="1">
    <location>
        <begin position="1"/>
        <end position="22"/>
    </location>
</feature>
<protein>
    <submittedName>
        <fullName evidence="2">Uncharacterized protein</fullName>
    </submittedName>
</protein>
<dbReference type="EMBL" id="GBXM01076259">
    <property type="protein sequence ID" value="JAH32318.1"/>
    <property type="molecule type" value="Transcribed_RNA"/>
</dbReference>
<dbReference type="AlphaFoldDB" id="A0A0E9RVN9"/>
<name>A0A0E9RVN9_ANGAN</name>
<organism evidence="2">
    <name type="scientific">Anguilla anguilla</name>
    <name type="common">European freshwater eel</name>
    <name type="synonym">Muraena anguilla</name>
    <dbReference type="NCBI Taxonomy" id="7936"/>
    <lineage>
        <taxon>Eukaryota</taxon>
        <taxon>Metazoa</taxon>
        <taxon>Chordata</taxon>
        <taxon>Craniata</taxon>
        <taxon>Vertebrata</taxon>
        <taxon>Euteleostomi</taxon>
        <taxon>Actinopterygii</taxon>
        <taxon>Neopterygii</taxon>
        <taxon>Teleostei</taxon>
        <taxon>Anguilliformes</taxon>
        <taxon>Anguillidae</taxon>
        <taxon>Anguilla</taxon>
    </lineage>
</organism>
<feature type="compositionally biased region" description="Basic residues" evidence="1">
    <location>
        <begin position="23"/>
        <end position="32"/>
    </location>
</feature>
<evidence type="ECO:0000313" key="2">
    <source>
        <dbReference type="EMBL" id="JAH32318.1"/>
    </source>
</evidence>
<reference evidence="2" key="2">
    <citation type="journal article" date="2015" name="Fish Shellfish Immunol.">
        <title>Early steps in the European eel (Anguilla anguilla)-Vibrio vulnificus interaction in the gills: Role of the RtxA13 toxin.</title>
        <authorList>
            <person name="Callol A."/>
            <person name="Pajuelo D."/>
            <person name="Ebbesson L."/>
            <person name="Teles M."/>
            <person name="MacKenzie S."/>
            <person name="Amaro C."/>
        </authorList>
    </citation>
    <scope>NUCLEOTIDE SEQUENCE</scope>
</reference>
<reference evidence="2" key="1">
    <citation type="submission" date="2014-11" db="EMBL/GenBank/DDBJ databases">
        <authorList>
            <person name="Amaro Gonzalez C."/>
        </authorList>
    </citation>
    <scope>NUCLEOTIDE SEQUENCE</scope>
</reference>
<proteinExistence type="predicted"/>
<sequence>MASKMKEKKNIDGKKNKNEAVRERHRRIRRLN</sequence>